<evidence type="ECO:0000313" key="2">
    <source>
        <dbReference type="Proteomes" id="UP000553756"/>
    </source>
</evidence>
<reference evidence="1 2" key="1">
    <citation type="submission" date="2020-02" db="EMBL/GenBank/DDBJ databases">
        <title>Characterization of phylogenetic diversity of novel bifidobacterial species isolated in Czech ZOOs.</title>
        <authorList>
            <person name="Lugli G.A."/>
            <person name="Vera N.B."/>
            <person name="Ventura M."/>
        </authorList>
    </citation>
    <scope>NUCLEOTIDE SEQUENCE [LARGE SCALE GENOMIC DNA]</scope>
    <source>
        <strain evidence="1 2">DSM 109963</strain>
    </source>
</reference>
<accession>A0ABX1SZ84</accession>
<sequence>MALRSLTESYTLPSAKLETLDYEASQRKLNEFMRGFKSRRLRGNPELQKEVGIILEHQATE</sequence>
<proteinExistence type="predicted"/>
<keyword evidence="2" id="KW-1185">Reference proteome</keyword>
<dbReference type="EMBL" id="JAAIIJ010000025">
    <property type="protein sequence ID" value="NMN02665.1"/>
    <property type="molecule type" value="Genomic_DNA"/>
</dbReference>
<comment type="caution">
    <text evidence="1">The sequence shown here is derived from an EMBL/GenBank/DDBJ whole genome shotgun (WGS) entry which is preliminary data.</text>
</comment>
<gene>
    <name evidence="1" type="ORF">G1C94_1287</name>
</gene>
<dbReference type="Proteomes" id="UP000553756">
    <property type="component" value="Unassembled WGS sequence"/>
</dbReference>
<organism evidence="1 2">
    <name type="scientific">Bifidobacterium panos</name>
    <dbReference type="NCBI Taxonomy" id="2675321"/>
    <lineage>
        <taxon>Bacteria</taxon>
        <taxon>Bacillati</taxon>
        <taxon>Actinomycetota</taxon>
        <taxon>Actinomycetes</taxon>
        <taxon>Bifidobacteriales</taxon>
        <taxon>Bifidobacteriaceae</taxon>
        <taxon>Bifidobacterium</taxon>
    </lineage>
</organism>
<evidence type="ECO:0000313" key="1">
    <source>
        <dbReference type="EMBL" id="NMN02665.1"/>
    </source>
</evidence>
<name>A0ABX1SZ84_9BIFI</name>
<dbReference type="RefSeq" id="WP_172146679.1">
    <property type="nucleotide sequence ID" value="NZ_JAAIIJ010000025.1"/>
</dbReference>
<protein>
    <submittedName>
        <fullName evidence="1">Uncharacterized protein</fullName>
    </submittedName>
</protein>